<dbReference type="EMBL" id="KQ258325">
    <property type="protein sequence ID" value="KOM26537.1"/>
    <property type="molecule type" value="Genomic_DNA"/>
</dbReference>
<accession>A0A0L9T7I5</accession>
<dbReference type="Gramene" id="KOM26537">
    <property type="protein sequence ID" value="KOM26537"/>
    <property type="gene ID" value="LR48_Vigan284s002300"/>
</dbReference>
<protein>
    <submittedName>
        <fullName evidence="1">Uncharacterized protein</fullName>
    </submittedName>
</protein>
<dbReference type="AlphaFoldDB" id="A0A0L9T7I5"/>
<organism evidence="1 2">
    <name type="scientific">Phaseolus angularis</name>
    <name type="common">Azuki bean</name>
    <name type="synonym">Vigna angularis</name>
    <dbReference type="NCBI Taxonomy" id="3914"/>
    <lineage>
        <taxon>Eukaryota</taxon>
        <taxon>Viridiplantae</taxon>
        <taxon>Streptophyta</taxon>
        <taxon>Embryophyta</taxon>
        <taxon>Tracheophyta</taxon>
        <taxon>Spermatophyta</taxon>
        <taxon>Magnoliopsida</taxon>
        <taxon>eudicotyledons</taxon>
        <taxon>Gunneridae</taxon>
        <taxon>Pentapetalae</taxon>
        <taxon>rosids</taxon>
        <taxon>fabids</taxon>
        <taxon>Fabales</taxon>
        <taxon>Fabaceae</taxon>
        <taxon>Papilionoideae</taxon>
        <taxon>50 kb inversion clade</taxon>
        <taxon>NPAAA clade</taxon>
        <taxon>indigoferoid/millettioid clade</taxon>
        <taxon>Phaseoleae</taxon>
        <taxon>Vigna</taxon>
    </lineage>
</organism>
<reference evidence="2" key="1">
    <citation type="journal article" date="2015" name="Proc. Natl. Acad. Sci. U.S.A.">
        <title>Genome sequencing of adzuki bean (Vigna angularis) provides insight into high starch and low fat accumulation and domestication.</title>
        <authorList>
            <person name="Yang K."/>
            <person name="Tian Z."/>
            <person name="Chen C."/>
            <person name="Luo L."/>
            <person name="Zhao B."/>
            <person name="Wang Z."/>
            <person name="Yu L."/>
            <person name="Li Y."/>
            <person name="Sun Y."/>
            <person name="Li W."/>
            <person name="Chen Y."/>
            <person name="Li Y."/>
            <person name="Zhang Y."/>
            <person name="Ai D."/>
            <person name="Zhao J."/>
            <person name="Shang C."/>
            <person name="Ma Y."/>
            <person name="Wu B."/>
            <person name="Wang M."/>
            <person name="Gao L."/>
            <person name="Sun D."/>
            <person name="Zhang P."/>
            <person name="Guo F."/>
            <person name="Wang W."/>
            <person name="Li Y."/>
            <person name="Wang J."/>
            <person name="Varshney R.K."/>
            <person name="Wang J."/>
            <person name="Ling H.Q."/>
            <person name="Wan P."/>
        </authorList>
    </citation>
    <scope>NUCLEOTIDE SEQUENCE</scope>
    <source>
        <strain evidence="2">cv. Jingnong 6</strain>
    </source>
</reference>
<dbReference type="Proteomes" id="UP000053144">
    <property type="component" value="Unassembled WGS sequence"/>
</dbReference>
<evidence type="ECO:0000313" key="2">
    <source>
        <dbReference type="Proteomes" id="UP000053144"/>
    </source>
</evidence>
<sequence length="160" mass="18504">MTSARWGDYERTLRMRRNNERSLGTSVRLGRLWSPNGPSKKWQDGRLERRHMTNVQKGLNNVITGAGDVVVVIVVEDDVEEKFKEGVRGKQTQPYALIEHNFIQLSADIRQTYIEHVPNNYREREPGLPDGHQDIRMELKEMKSRSIGKSGSDTLFFYDA</sequence>
<proteinExistence type="predicted"/>
<evidence type="ECO:0000313" key="1">
    <source>
        <dbReference type="EMBL" id="KOM26537.1"/>
    </source>
</evidence>
<gene>
    <name evidence="1" type="ORF">LR48_Vigan284s002300</name>
</gene>
<name>A0A0L9T7I5_PHAAN</name>